<evidence type="ECO:0000259" key="5">
    <source>
        <dbReference type="PROSITE" id="PS51352"/>
    </source>
</evidence>
<comment type="caution">
    <text evidence="6">The sequence shown here is derived from an EMBL/GenBank/DDBJ whole genome shotgun (WGS) entry which is preliminary data.</text>
</comment>
<evidence type="ECO:0000256" key="1">
    <source>
        <dbReference type="ARBA" id="ARBA00010996"/>
    </source>
</evidence>
<sequence>MRKLTTLAGLIILFAACRNSEQATLPIYGNRDTKTVTKDGKEVVDTIYQTIPDFKFVNQYGDSITQKSLNGDIYVADFFFTTCPSICPIMHRNMLKVYNEYKNVPNFKIISHSIDPKHDSVAVLKKYADGLGISGNSWWLLQGKKDDIYNLSASYLVRRPEESAKELFIHDGLFILIDKQKRIRGSYDGTDEKEVARLIADIKTLRAETNTEIAQ</sequence>
<gene>
    <name evidence="6" type="ORF">BC343_00735</name>
</gene>
<dbReference type="PROSITE" id="PS51352">
    <property type="entry name" value="THIOREDOXIN_2"/>
    <property type="match status" value="1"/>
</dbReference>
<feature type="binding site" evidence="3">
    <location>
        <position position="83"/>
    </location>
    <ligand>
        <name>Cu cation</name>
        <dbReference type="ChEBI" id="CHEBI:23378"/>
    </ligand>
</feature>
<evidence type="ECO:0000313" key="7">
    <source>
        <dbReference type="Proteomes" id="UP000189739"/>
    </source>
</evidence>
<dbReference type="RefSeq" id="WP_078345806.1">
    <property type="nucleotide sequence ID" value="NZ_MBTF01000001.1"/>
</dbReference>
<evidence type="ECO:0000256" key="3">
    <source>
        <dbReference type="PIRSR" id="PIRSR603782-1"/>
    </source>
</evidence>
<dbReference type="AlphaFoldDB" id="A0A1S9PL17"/>
<keyword evidence="3" id="KW-0479">Metal-binding</keyword>
<protein>
    <submittedName>
        <fullName evidence="6">Electron transporter</fullName>
    </submittedName>
</protein>
<dbReference type="Gene3D" id="3.40.30.10">
    <property type="entry name" value="Glutaredoxin"/>
    <property type="match status" value="1"/>
</dbReference>
<evidence type="ECO:0000313" key="6">
    <source>
        <dbReference type="EMBL" id="OOQ61635.1"/>
    </source>
</evidence>
<feature type="binding site" evidence="3">
    <location>
        <position position="87"/>
    </location>
    <ligand>
        <name>Cu cation</name>
        <dbReference type="ChEBI" id="CHEBI:23378"/>
    </ligand>
</feature>
<proteinExistence type="inferred from homology"/>
<dbReference type="InterPro" id="IPR003782">
    <property type="entry name" value="SCO1/SenC"/>
</dbReference>
<keyword evidence="4" id="KW-1015">Disulfide bond</keyword>
<feature type="binding site" evidence="3">
    <location>
        <position position="170"/>
    </location>
    <ligand>
        <name>Cu cation</name>
        <dbReference type="ChEBI" id="CHEBI:23378"/>
    </ligand>
</feature>
<organism evidence="6 7">
    <name type="scientific">Mucilaginibacter pedocola</name>
    <dbReference type="NCBI Taxonomy" id="1792845"/>
    <lineage>
        <taxon>Bacteria</taxon>
        <taxon>Pseudomonadati</taxon>
        <taxon>Bacteroidota</taxon>
        <taxon>Sphingobacteriia</taxon>
        <taxon>Sphingobacteriales</taxon>
        <taxon>Sphingobacteriaceae</taxon>
        <taxon>Mucilaginibacter</taxon>
    </lineage>
</organism>
<dbReference type="CDD" id="cd02968">
    <property type="entry name" value="SCO"/>
    <property type="match status" value="1"/>
</dbReference>
<feature type="disulfide bond" description="Redox-active" evidence="4">
    <location>
        <begin position="83"/>
        <end position="87"/>
    </location>
</feature>
<dbReference type="PANTHER" id="PTHR12151">
    <property type="entry name" value="ELECTRON TRANSPORT PROTIN SCO1/SENC FAMILY MEMBER"/>
    <property type="match status" value="1"/>
</dbReference>
<keyword evidence="7" id="KW-1185">Reference proteome</keyword>
<feature type="domain" description="Thioredoxin" evidence="5">
    <location>
        <begin position="45"/>
        <end position="207"/>
    </location>
</feature>
<accession>A0A1S9PL17</accession>
<dbReference type="EMBL" id="MBTF01000001">
    <property type="protein sequence ID" value="OOQ61635.1"/>
    <property type="molecule type" value="Genomic_DNA"/>
</dbReference>
<dbReference type="Proteomes" id="UP000189739">
    <property type="component" value="Unassembled WGS sequence"/>
</dbReference>
<dbReference type="STRING" id="1792845.BC343_00735"/>
<name>A0A1S9PL17_9SPHI</name>
<evidence type="ECO:0000256" key="4">
    <source>
        <dbReference type="PIRSR" id="PIRSR603782-2"/>
    </source>
</evidence>
<dbReference type="GO" id="GO:0046872">
    <property type="term" value="F:metal ion binding"/>
    <property type="evidence" value="ECO:0007669"/>
    <property type="project" value="UniProtKB-KW"/>
</dbReference>
<dbReference type="PANTHER" id="PTHR12151:SF25">
    <property type="entry name" value="LINALOOL DEHYDRATASE_ISOMERASE DOMAIN-CONTAINING PROTEIN"/>
    <property type="match status" value="1"/>
</dbReference>
<dbReference type="InterPro" id="IPR036249">
    <property type="entry name" value="Thioredoxin-like_sf"/>
</dbReference>
<keyword evidence="2 3" id="KW-0186">Copper</keyword>
<dbReference type="Pfam" id="PF02630">
    <property type="entry name" value="SCO1-SenC"/>
    <property type="match status" value="1"/>
</dbReference>
<evidence type="ECO:0000256" key="2">
    <source>
        <dbReference type="ARBA" id="ARBA00023008"/>
    </source>
</evidence>
<dbReference type="SUPFAM" id="SSF52833">
    <property type="entry name" value="Thioredoxin-like"/>
    <property type="match status" value="1"/>
</dbReference>
<dbReference type="OrthoDB" id="9811998at2"/>
<reference evidence="6 7" key="1">
    <citation type="submission" date="2016-07" db="EMBL/GenBank/DDBJ databases">
        <title>Genomic analysis of zinc-resistant bacterium Mucilaginibacter pedocola TBZ30.</title>
        <authorList>
            <person name="Huang J."/>
            <person name="Tang J."/>
        </authorList>
    </citation>
    <scope>NUCLEOTIDE SEQUENCE [LARGE SCALE GENOMIC DNA]</scope>
    <source>
        <strain evidence="6 7">TBZ30</strain>
    </source>
</reference>
<dbReference type="PROSITE" id="PS51257">
    <property type="entry name" value="PROKAR_LIPOPROTEIN"/>
    <property type="match status" value="1"/>
</dbReference>
<comment type="similarity">
    <text evidence="1">Belongs to the SCO1/2 family.</text>
</comment>
<dbReference type="InterPro" id="IPR013766">
    <property type="entry name" value="Thioredoxin_domain"/>
</dbReference>